<keyword evidence="3" id="KW-0489">Methyltransferase</keyword>
<sequence length="247" mass="29224">MSENNNTQTENWFETWFNSPYYHILYKDRDQTEAEHFMDNLTHYLNLPDDAKILDLACGKGRHAIYLNQLGYDVTGIDLSENSIAEASKFSNEKLHFKVHDMRVHTEEKYDAVFNLFTSFGYFENEEDNFKTLLAIKESLNEYGFAVIDFMNANYVINNLVPEEVKTVDGIDFNIQRYVRDGHIFKEIKFEAQGQKFHFMEKVRALTLTDFEQMMEKAGIFLLDIFGDYKLRKFLKNDSERLIMIFK</sequence>
<dbReference type="Gene3D" id="3.40.50.150">
    <property type="entry name" value="Vaccinia Virus protein VP39"/>
    <property type="match status" value="1"/>
</dbReference>
<gene>
    <name evidence="3" type="ORF">NAT50_05495</name>
</gene>
<dbReference type="PANTHER" id="PTHR43861">
    <property type="entry name" value="TRANS-ACONITATE 2-METHYLTRANSFERASE-RELATED"/>
    <property type="match status" value="1"/>
</dbReference>
<organism evidence="3 4">
    <name type="scientific">Flavobacterium luminosum</name>
    <dbReference type="NCBI Taxonomy" id="2949086"/>
    <lineage>
        <taxon>Bacteria</taxon>
        <taxon>Pseudomonadati</taxon>
        <taxon>Bacteroidota</taxon>
        <taxon>Flavobacteriia</taxon>
        <taxon>Flavobacteriales</taxon>
        <taxon>Flavobacteriaceae</taxon>
        <taxon>Flavobacterium</taxon>
    </lineage>
</organism>
<dbReference type="Proteomes" id="UP001317191">
    <property type="component" value="Unassembled WGS sequence"/>
</dbReference>
<evidence type="ECO:0000313" key="4">
    <source>
        <dbReference type="Proteomes" id="UP001317191"/>
    </source>
</evidence>
<evidence type="ECO:0000256" key="1">
    <source>
        <dbReference type="ARBA" id="ARBA00022679"/>
    </source>
</evidence>
<protein>
    <submittedName>
        <fullName evidence="3">Class I SAM-dependent methyltransferase</fullName>
    </submittedName>
</protein>
<dbReference type="SUPFAM" id="SSF53335">
    <property type="entry name" value="S-adenosyl-L-methionine-dependent methyltransferases"/>
    <property type="match status" value="1"/>
</dbReference>
<dbReference type="CDD" id="cd02440">
    <property type="entry name" value="AdoMet_MTases"/>
    <property type="match status" value="1"/>
</dbReference>
<dbReference type="Pfam" id="PF13649">
    <property type="entry name" value="Methyltransf_25"/>
    <property type="match status" value="1"/>
</dbReference>
<accession>A0ABT0TN51</accession>
<dbReference type="EMBL" id="JAMLJM010000003">
    <property type="protein sequence ID" value="MCL9808810.1"/>
    <property type="molecule type" value="Genomic_DNA"/>
</dbReference>
<dbReference type="Gene3D" id="2.20.25.110">
    <property type="entry name" value="S-adenosyl-L-methionine-dependent methyltransferases"/>
    <property type="match status" value="1"/>
</dbReference>
<proteinExistence type="predicted"/>
<feature type="domain" description="Methyltransferase" evidence="2">
    <location>
        <begin position="53"/>
        <end position="127"/>
    </location>
</feature>
<keyword evidence="1" id="KW-0808">Transferase</keyword>
<dbReference type="RefSeq" id="WP_250592192.1">
    <property type="nucleotide sequence ID" value="NZ_JAMLJM010000003.1"/>
</dbReference>
<keyword evidence="4" id="KW-1185">Reference proteome</keyword>
<dbReference type="GO" id="GO:0008168">
    <property type="term" value="F:methyltransferase activity"/>
    <property type="evidence" value="ECO:0007669"/>
    <property type="project" value="UniProtKB-KW"/>
</dbReference>
<dbReference type="GO" id="GO:0032259">
    <property type="term" value="P:methylation"/>
    <property type="evidence" value="ECO:0007669"/>
    <property type="project" value="UniProtKB-KW"/>
</dbReference>
<dbReference type="InterPro" id="IPR029063">
    <property type="entry name" value="SAM-dependent_MTases_sf"/>
</dbReference>
<evidence type="ECO:0000313" key="3">
    <source>
        <dbReference type="EMBL" id="MCL9808810.1"/>
    </source>
</evidence>
<comment type="caution">
    <text evidence="3">The sequence shown here is derived from an EMBL/GenBank/DDBJ whole genome shotgun (WGS) entry which is preliminary data.</text>
</comment>
<reference evidence="3 4" key="1">
    <citation type="submission" date="2022-05" db="EMBL/GenBank/DDBJ databases">
        <title>Flavobacterium sp., isolated from activated sludge.</title>
        <authorList>
            <person name="Ran Q."/>
        </authorList>
    </citation>
    <scope>NUCLEOTIDE SEQUENCE [LARGE SCALE GENOMIC DNA]</scope>
    <source>
        <strain evidence="3 4">HXWNR70</strain>
    </source>
</reference>
<dbReference type="InterPro" id="IPR041698">
    <property type="entry name" value="Methyltransf_25"/>
</dbReference>
<name>A0ABT0TN51_9FLAO</name>
<evidence type="ECO:0000259" key="2">
    <source>
        <dbReference type="Pfam" id="PF13649"/>
    </source>
</evidence>